<dbReference type="CDD" id="cd09274">
    <property type="entry name" value="RNase_HI_RT_Ty3"/>
    <property type="match status" value="1"/>
</dbReference>
<keyword evidence="3" id="KW-0540">Nuclease</keyword>
<evidence type="ECO:0000256" key="5">
    <source>
        <dbReference type="ARBA" id="ARBA00022801"/>
    </source>
</evidence>
<dbReference type="SUPFAM" id="SSF53098">
    <property type="entry name" value="Ribonuclease H-like"/>
    <property type="match status" value="1"/>
</dbReference>
<accession>A0A5B6VAP2</accession>
<evidence type="ECO:0000256" key="2">
    <source>
        <dbReference type="ARBA" id="ARBA00022695"/>
    </source>
</evidence>
<evidence type="ECO:0000256" key="6">
    <source>
        <dbReference type="ARBA" id="ARBA00022918"/>
    </source>
</evidence>
<evidence type="ECO:0000313" key="10">
    <source>
        <dbReference type="Proteomes" id="UP000325315"/>
    </source>
</evidence>
<evidence type="ECO:0000313" key="9">
    <source>
        <dbReference type="EMBL" id="KAA3466260.1"/>
    </source>
</evidence>
<dbReference type="InterPro" id="IPR041373">
    <property type="entry name" value="RT_RNaseH"/>
</dbReference>
<protein>
    <submittedName>
        <fullName evidence="9">DNA/RNA polymerases superfamily protein</fullName>
    </submittedName>
</protein>
<feature type="domain" description="Integrase catalytic" evidence="8">
    <location>
        <begin position="469"/>
        <end position="620"/>
    </location>
</feature>
<dbReference type="InterPro" id="IPR041588">
    <property type="entry name" value="Integrase_H2C2"/>
</dbReference>
<keyword evidence="5" id="KW-0378">Hydrolase</keyword>
<dbReference type="Gene3D" id="3.30.420.10">
    <property type="entry name" value="Ribonuclease H-like superfamily/Ribonuclease H"/>
    <property type="match status" value="1"/>
</dbReference>
<dbReference type="EMBL" id="SMMG02000007">
    <property type="protein sequence ID" value="KAA3466260.1"/>
    <property type="molecule type" value="Genomic_DNA"/>
</dbReference>
<dbReference type="InterPro" id="IPR043128">
    <property type="entry name" value="Rev_trsase/Diguanyl_cyclase"/>
</dbReference>
<gene>
    <name evidence="9" type="ORF">EPI10_001363</name>
</gene>
<sequence>MLNLINWMGYLMFLTISAQKYIRKGYDAYLAYMLDSKVFESKIKSVSVVCEFPDVFPKELHRLPPVREVEFSIDLVLETTPISIAPYRMAPMELKELKAQQLNKFTIKNKFHCLLQVKDLDVPITTFRTRYEHYEFLVMPFELTNAPAIFMNLMNRIFRPYLVRFVLVFIDDILIYSRDENEHTDHFRIVLQTLREKQLYAKFMYVEAIRVDPNKISAIVNWKPLKNVSEVRSFLGLAAYYQSDASLNGSGCVLMQEGKVIAYASRQLKPHKRNYSIHDLELAAIIFALKTWRHYLFGKNCHIFTDHKNLNLRQRRWLELLKDCDPFIDYHPGKANVVVDTLSRKSLFALREMNPGYHYQRMICEAQKDDDELQAKRVQCELGSDSKFQISSNDRICVSKNSNFVQKILNEAHNGTMSIHPDSNKMYNDLKKMSWWPGMKRYIVEYVTKCLICQQVKAEHQLPSGLLQLVTIPEWKWEIITMDFVSGLPLSLKKIDAIWVIIDRLTKSADFISIRMDFSLDRLAELYVSEIFRLHGVPVSIISDRNPRFTSQFWSKYQEALGTQLHFSTTFQPQTDGQSEHIIQNLEYMLRCCILEFEGNWEKYLPLVEFAYNNSYHFSI</sequence>
<feature type="signal peptide" evidence="7">
    <location>
        <begin position="1"/>
        <end position="18"/>
    </location>
</feature>
<keyword evidence="4" id="KW-0255">Endonuclease</keyword>
<dbReference type="GO" id="GO:0016787">
    <property type="term" value="F:hydrolase activity"/>
    <property type="evidence" value="ECO:0007669"/>
    <property type="project" value="UniProtKB-KW"/>
</dbReference>
<proteinExistence type="predicted"/>
<dbReference type="Gene3D" id="3.10.10.10">
    <property type="entry name" value="HIV Type 1 Reverse Transcriptase, subunit A, domain 1"/>
    <property type="match status" value="1"/>
</dbReference>
<keyword evidence="10" id="KW-1185">Reference proteome</keyword>
<dbReference type="Pfam" id="PF17917">
    <property type="entry name" value="RT_RNaseH"/>
    <property type="match status" value="1"/>
</dbReference>
<dbReference type="InterPro" id="IPR001584">
    <property type="entry name" value="Integrase_cat-core"/>
</dbReference>
<keyword evidence="7" id="KW-0732">Signal</keyword>
<evidence type="ECO:0000259" key="8">
    <source>
        <dbReference type="PROSITE" id="PS50994"/>
    </source>
</evidence>
<dbReference type="InterPro" id="IPR000477">
    <property type="entry name" value="RT_dom"/>
</dbReference>
<comment type="caution">
    <text evidence="9">The sequence shown here is derived from an EMBL/GenBank/DDBJ whole genome shotgun (WGS) entry which is preliminary data.</text>
</comment>
<dbReference type="InterPro" id="IPR050951">
    <property type="entry name" value="Retrovirus_Pol_polyprotein"/>
</dbReference>
<dbReference type="Pfam" id="PF17921">
    <property type="entry name" value="Integrase_H2C2"/>
    <property type="match status" value="1"/>
</dbReference>
<dbReference type="InterPro" id="IPR043502">
    <property type="entry name" value="DNA/RNA_pol_sf"/>
</dbReference>
<dbReference type="InterPro" id="IPR036397">
    <property type="entry name" value="RNaseH_sf"/>
</dbReference>
<dbReference type="PROSITE" id="PS50994">
    <property type="entry name" value="INTEGRASE"/>
    <property type="match status" value="1"/>
</dbReference>
<keyword evidence="6" id="KW-0695">RNA-directed DNA polymerase</keyword>
<keyword evidence="2" id="KW-0548">Nucleotidyltransferase</keyword>
<evidence type="ECO:0000256" key="1">
    <source>
        <dbReference type="ARBA" id="ARBA00022679"/>
    </source>
</evidence>
<dbReference type="Gene3D" id="1.10.340.70">
    <property type="match status" value="1"/>
</dbReference>
<dbReference type="PANTHER" id="PTHR37984:SF5">
    <property type="entry name" value="PROTEIN NYNRIN-LIKE"/>
    <property type="match status" value="1"/>
</dbReference>
<evidence type="ECO:0000256" key="3">
    <source>
        <dbReference type="ARBA" id="ARBA00022722"/>
    </source>
</evidence>
<dbReference type="Proteomes" id="UP000325315">
    <property type="component" value="Unassembled WGS sequence"/>
</dbReference>
<dbReference type="GO" id="GO:0003964">
    <property type="term" value="F:RNA-directed DNA polymerase activity"/>
    <property type="evidence" value="ECO:0007669"/>
    <property type="project" value="UniProtKB-KW"/>
</dbReference>
<feature type="chain" id="PRO_5023047074" evidence="7">
    <location>
        <begin position="19"/>
        <end position="620"/>
    </location>
</feature>
<keyword evidence="1" id="KW-0808">Transferase</keyword>
<name>A0A5B6VAP2_9ROSI</name>
<evidence type="ECO:0000256" key="7">
    <source>
        <dbReference type="SAM" id="SignalP"/>
    </source>
</evidence>
<dbReference type="Gene3D" id="3.30.70.270">
    <property type="match status" value="2"/>
</dbReference>
<dbReference type="GO" id="GO:0015074">
    <property type="term" value="P:DNA integration"/>
    <property type="evidence" value="ECO:0007669"/>
    <property type="project" value="InterPro"/>
</dbReference>
<dbReference type="Pfam" id="PF00078">
    <property type="entry name" value="RVT_1"/>
    <property type="match status" value="1"/>
</dbReference>
<dbReference type="InterPro" id="IPR012337">
    <property type="entry name" value="RNaseH-like_sf"/>
</dbReference>
<dbReference type="CDD" id="cd01647">
    <property type="entry name" value="RT_LTR"/>
    <property type="match status" value="1"/>
</dbReference>
<organism evidence="9 10">
    <name type="scientific">Gossypium australe</name>
    <dbReference type="NCBI Taxonomy" id="47621"/>
    <lineage>
        <taxon>Eukaryota</taxon>
        <taxon>Viridiplantae</taxon>
        <taxon>Streptophyta</taxon>
        <taxon>Embryophyta</taxon>
        <taxon>Tracheophyta</taxon>
        <taxon>Spermatophyta</taxon>
        <taxon>Magnoliopsida</taxon>
        <taxon>eudicotyledons</taxon>
        <taxon>Gunneridae</taxon>
        <taxon>Pentapetalae</taxon>
        <taxon>rosids</taxon>
        <taxon>malvids</taxon>
        <taxon>Malvales</taxon>
        <taxon>Malvaceae</taxon>
        <taxon>Malvoideae</taxon>
        <taxon>Gossypium</taxon>
    </lineage>
</organism>
<dbReference type="FunFam" id="3.10.20.370:FF:000001">
    <property type="entry name" value="Retrovirus-related Pol polyprotein from transposon 17.6-like protein"/>
    <property type="match status" value="1"/>
</dbReference>
<evidence type="ECO:0000256" key="4">
    <source>
        <dbReference type="ARBA" id="ARBA00022759"/>
    </source>
</evidence>
<dbReference type="GO" id="GO:0004519">
    <property type="term" value="F:endonuclease activity"/>
    <property type="evidence" value="ECO:0007669"/>
    <property type="project" value="UniProtKB-KW"/>
</dbReference>
<dbReference type="GO" id="GO:0003676">
    <property type="term" value="F:nucleic acid binding"/>
    <property type="evidence" value="ECO:0007669"/>
    <property type="project" value="InterPro"/>
</dbReference>
<reference evidence="10" key="1">
    <citation type="journal article" date="2019" name="Plant Biotechnol. J.">
        <title>Genome sequencing of the Australian wild diploid species Gossypium australe highlights disease resistance and delayed gland morphogenesis.</title>
        <authorList>
            <person name="Cai Y."/>
            <person name="Cai X."/>
            <person name="Wang Q."/>
            <person name="Wang P."/>
            <person name="Zhang Y."/>
            <person name="Cai C."/>
            <person name="Xu Y."/>
            <person name="Wang K."/>
            <person name="Zhou Z."/>
            <person name="Wang C."/>
            <person name="Geng S."/>
            <person name="Li B."/>
            <person name="Dong Q."/>
            <person name="Hou Y."/>
            <person name="Wang H."/>
            <person name="Ai P."/>
            <person name="Liu Z."/>
            <person name="Yi F."/>
            <person name="Sun M."/>
            <person name="An G."/>
            <person name="Cheng J."/>
            <person name="Zhang Y."/>
            <person name="Shi Q."/>
            <person name="Xie Y."/>
            <person name="Shi X."/>
            <person name="Chang Y."/>
            <person name="Huang F."/>
            <person name="Chen Y."/>
            <person name="Hong S."/>
            <person name="Mi L."/>
            <person name="Sun Q."/>
            <person name="Zhang L."/>
            <person name="Zhou B."/>
            <person name="Peng R."/>
            <person name="Zhang X."/>
            <person name="Liu F."/>
        </authorList>
    </citation>
    <scope>NUCLEOTIDE SEQUENCE [LARGE SCALE GENOMIC DNA]</scope>
    <source>
        <strain evidence="10">cv. PA1801</strain>
    </source>
</reference>
<dbReference type="AlphaFoldDB" id="A0A5B6VAP2"/>
<dbReference type="PANTHER" id="PTHR37984">
    <property type="entry name" value="PROTEIN CBG26694"/>
    <property type="match status" value="1"/>
</dbReference>
<dbReference type="SUPFAM" id="SSF56672">
    <property type="entry name" value="DNA/RNA polymerases"/>
    <property type="match status" value="1"/>
</dbReference>
<dbReference type="OrthoDB" id="10063139at2759"/>